<keyword evidence="3" id="KW-1185">Reference proteome</keyword>
<dbReference type="InterPro" id="IPR016181">
    <property type="entry name" value="Acyl_CoA_acyltransferase"/>
</dbReference>
<evidence type="ECO:0000313" key="2">
    <source>
        <dbReference type="EMBL" id="MCL1045901.1"/>
    </source>
</evidence>
<feature type="domain" description="N-acetyltransferase" evidence="1">
    <location>
        <begin position="3"/>
        <end position="95"/>
    </location>
</feature>
<dbReference type="EMBL" id="JAKIKU010000005">
    <property type="protein sequence ID" value="MCL1045901.1"/>
    <property type="molecule type" value="Genomic_DNA"/>
</dbReference>
<gene>
    <name evidence="2" type="ORF">L2737_11250</name>
</gene>
<organism evidence="2 3">
    <name type="scientific">Shewanella electrodiphila</name>
    <dbReference type="NCBI Taxonomy" id="934143"/>
    <lineage>
        <taxon>Bacteria</taxon>
        <taxon>Pseudomonadati</taxon>
        <taxon>Pseudomonadota</taxon>
        <taxon>Gammaproteobacteria</taxon>
        <taxon>Alteromonadales</taxon>
        <taxon>Shewanellaceae</taxon>
        <taxon>Shewanella</taxon>
    </lineage>
</organism>
<dbReference type="RefSeq" id="WP_248955755.1">
    <property type="nucleotide sequence ID" value="NZ_JAKIKU010000005.1"/>
</dbReference>
<protein>
    <submittedName>
        <fullName evidence="2">GNAT family N-acetyltransferase</fullName>
    </submittedName>
</protein>
<proteinExistence type="predicted"/>
<dbReference type="Proteomes" id="UP001202134">
    <property type="component" value="Unassembled WGS sequence"/>
</dbReference>
<dbReference type="Gene3D" id="3.40.630.30">
    <property type="match status" value="1"/>
</dbReference>
<dbReference type="InterPro" id="IPR000182">
    <property type="entry name" value="GNAT_dom"/>
</dbReference>
<comment type="caution">
    <text evidence="2">The sequence shown here is derived from an EMBL/GenBank/DDBJ whole genome shotgun (WGS) entry which is preliminary data.</text>
</comment>
<evidence type="ECO:0000259" key="1">
    <source>
        <dbReference type="Pfam" id="PF13673"/>
    </source>
</evidence>
<name>A0ABT0KPW9_9GAMM</name>
<dbReference type="Pfam" id="PF13673">
    <property type="entry name" value="Acetyltransf_10"/>
    <property type="match status" value="1"/>
</dbReference>
<evidence type="ECO:0000313" key="3">
    <source>
        <dbReference type="Proteomes" id="UP001202134"/>
    </source>
</evidence>
<sequence>MIHNNEVIGCGGFCLKDNMVRLVDGMITKTHHKTGAGAFLLASRLEKIKFKYPKLKVGINTSQHTAGFFERYGFVMTKKVKNFYALGIDKVSMEYVPS</sequence>
<reference evidence="2 3" key="1">
    <citation type="submission" date="2022-01" db="EMBL/GenBank/DDBJ databases">
        <title>Whole genome-based taxonomy of the Shewanellaceae.</title>
        <authorList>
            <person name="Martin-Rodriguez A.J."/>
        </authorList>
    </citation>
    <scope>NUCLEOTIDE SEQUENCE [LARGE SCALE GENOMIC DNA]</scope>
    <source>
        <strain evidence="2 3">DSM 24955</strain>
    </source>
</reference>
<dbReference type="SUPFAM" id="SSF55729">
    <property type="entry name" value="Acyl-CoA N-acyltransferases (Nat)"/>
    <property type="match status" value="1"/>
</dbReference>
<accession>A0ABT0KPW9</accession>